<dbReference type="AlphaFoldDB" id="A0A8J4SIP8"/>
<keyword evidence="1" id="KW-0677">Repeat</keyword>
<evidence type="ECO:0000256" key="1">
    <source>
        <dbReference type="ARBA" id="ARBA00022737"/>
    </source>
</evidence>
<dbReference type="SMART" id="SM00360">
    <property type="entry name" value="RRM"/>
    <property type="match status" value="3"/>
</dbReference>
<dbReference type="PANTHER" id="PTHR13976">
    <property type="entry name" value="HETEROGENEOUS NUCLEAR RIBONUCLEOPROTEIN-RELATED"/>
    <property type="match status" value="1"/>
</dbReference>
<dbReference type="Gene3D" id="3.30.70.330">
    <property type="match status" value="3"/>
</dbReference>
<feature type="compositionally biased region" description="Polar residues" evidence="4">
    <location>
        <begin position="154"/>
        <end position="164"/>
    </location>
</feature>
<feature type="region of interest" description="Disordered" evidence="4">
    <location>
        <begin position="250"/>
        <end position="317"/>
    </location>
</feature>
<protein>
    <submittedName>
        <fullName evidence="6">RNA-binding protein 12</fullName>
    </submittedName>
</protein>
<comment type="caution">
    <text evidence="6">The sequence shown here is derived from an EMBL/GenBank/DDBJ whole genome shotgun (WGS) entry which is preliminary data.</text>
</comment>
<feature type="domain" description="RRM" evidence="5">
    <location>
        <begin position="877"/>
        <end position="955"/>
    </location>
</feature>
<evidence type="ECO:0000313" key="6">
    <source>
        <dbReference type="EMBL" id="KAF5394485.1"/>
    </source>
</evidence>
<dbReference type="Proteomes" id="UP000748531">
    <property type="component" value="Unassembled WGS sequence"/>
</dbReference>
<dbReference type="InterPro" id="IPR000504">
    <property type="entry name" value="RRM_dom"/>
</dbReference>
<name>A0A8J4SIP8_9TREM</name>
<dbReference type="Pfam" id="PF00076">
    <property type="entry name" value="RRM_1"/>
    <property type="match status" value="1"/>
</dbReference>
<feature type="domain" description="RRM" evidence="5">
    <location>
        <begin position="3"/>
        <end position="76"/>
    </location>
</feature>
<dbReference type="OrthoDB" id="2588702at2759"/>
<gene>
    <name evidence="6" type="ORF">PHET_11389</name>
</gene>
<proteinExistence type="predicted"/>
<dbReference type="InterPro" id="IPR012677">
    <property type="entry name" value="Nucleotide-bd_a/b_plait_sf"/>
</dbReference>
<organism evidence="6 7">
    <name type="scientific">Paragonimus heterotremus</name>
    <dbReference type="NCBI Taxonomy" id="100268"/>
    <lineage>
        <taxon>Eukaryota</taxon>
        <taxon>Metazoa</taxon>
        <taxon>Spiralia</taxon>
        <taxon>Lophotrochozoa</taxon>
        <taxon>Platyhelminthes</taxon>
        <taxon>Trematoda</taxon>
        <taxon>Digenea</taxon>
        <taxon>Plagiorchiida</taxon>
        <taxon>Troglotremata</taxon>
        <taxon>Troglotrematidae</taxon>
        <taxon>Paragonimus</taxon>
    </lineage>
</organism>
<dbReference type="PROSITE" id="PS50102">
    <property type="entry name" value="RRM"/>
    <property type="match status" value="2"/>
</dbReference>
<accession>A0A8J4SIP8</accession>
<sequence>MSVIIRLQNLPMSANASNIRRFFSGLAIPEGGVHIVGGNDGDAFIAFATDEDARKAMLLDRQAINGAPVRLFLSSKTEMQSIIDSARSSALFSGITSTQSPQPSKPQKTETMQALDVTAPTLPSSFPSYRNGSLRERQDQYAYNHKHGSPPPSTANLSRTQFETSRTENYEDDNAGAPLSRLPEPVPRSRDYDFDRQSAPHHMHYDGSRERPPLGADFAPSTREHVGFESASRASPQLYRSFYTEPVYDRRATDNHYPSAGPRDGPRDELGETYLDPRYNRLPVEHTFDDGRPSKPHTERLPREVTSREALLDAGTMNESYVQDRRVVPTHYDHELSLLPPRCQNERDFSVRPPWLSEDAVQYGPKRPLQPPADFEDYPRKRRAPPPAARVIDSAPTETEFVVRVTIPISEVRVKTIFEVLGGVQIVAKWGIRIEEDALQRPTGYVFIMVTGRDSYDRALTCDGRFYKGKPIKVVPSTLVAFYSVTDSTFHLRCPPEITKKLPAVGQNTSAPHHADGCLEVAELPSDTSRAEIVRFLGAPGLNTADVTIATFAPSDKSAPKTPGSVRALVALPSAKDLDILLSAKPRPLRPDGAFPPVRLTSISRQQLEAYSLLRVDEKEKVEPPKVADPVTPAPSVIEEAKTATTGSLTCAYLSGLSRFLKDSEVLRLFPSVLVPGDAIRMVGPDNERAYIDFISENNCRRAIADLNAADSKARISHPDIRIEAITRGEMESRLGVAYKNEDIQQPSASDHRSSRPSRDRDPRDTARPPWESRPPSRVGRHMSPVPSFRPRSPPGQSKGRQNFDEPYYEHISQQTFEDVHRGESYSSGPLRRPRPPVEMKHSGPPPPLPPAPVDFVLPSRPVEAMPPPRRPGLDFVTVHISNLPPSVTVDQLAGIMRDYYFVPGSIRLRRDIQGMPTGEGLVDFNSTYDGDRIIRDLNGYRIGGRPLILQYDRRL</sequence>
<feature type="compositionally biased region" description="Basic and acidic residues" evidence="4">
    <location>
        <begin position="187"/>
        <end position="212"/>
    </location>
</feature>
<keyword evidence="7" id="KW-1185">Reference proteome</keyword>
<dbReference type="CDD" id="cd00590">
    <property type="entry name" value="RRM_SF"/>
    <property type="match status" value="1"/>
</dbReference>
<keyword evidence="2 3" id="KW-0694">RNA-binding</keyword>
<dbReference type="CDD" id="cd12510">
    <property type="entry name" value="RRM1_RBM12_like"/>
    <property type="match status" value="1"/>
</dbReference>
<evidence type="ECO:0000256" key="4">
    <source>
        <dbReference type="SAM" id="MobiDB-lite"/>
    </source>
</evidence>
<dbReference type="InterPro" id="IPR035979">
    <property type="entry name" value="RBD_domain_sf"/>
</dbReference>
<feature type="compositionally biased region" description="Basic and acidic residues" evidence="4">
    <location>
        <begin position="283"/>
        <end position="311"/>
    </location>
</feature>
<dbReference type="EMBL" id="LUCH01018378">
    <property type="protein sequence ID" value="KAF5394485.1"/>
    <property type="molecule type" value="Genomic_DNA"/>
</dbReference>
<feature type="region of interest" description="Disordered" evidence="4">
    <location>
        <begin position="143"/>
        <end position="215"/>
    </location>
</feature>
<reference evidence="6" key="1">
    <citation type="submission" date="2019-05" db="EMBL/GenBank/DDBJ databases">
        <title>Annotation for the trematode Paragonimus heterotremus.</title>
        <authorList>
            <person name="Choi Y.-J."/>
        </authorList>
    </citation>
    <scope>NUCLEOTIDE SEQUENCE</scope>
    <source>
        <strain evidence="6">LC</strain>
    </source>
</reference>
<dbReference type="GO" id="GO:0003723">
    <property type="term" value="F:RNA binding"/>
    <property type="evidence" value="ECO:0007669"/>
    <property type="project" value="UniProtKB-UniRule"/>
</dbReference>
<evidence type="ECO:0000256" key="2">
    <source>
        <dbReference type="ARBA" id="ARBA00022884"/>
    </source>
</evidence>
<evidence type="ECO:0000313" key="7">
    <source>
        <dbReference type="Proteomes" id="UP000748531"/>
    </source>
</evidence>
<dbReference type="InterPro" id="IPR050666">
    <property type="entry name" value="ESRP"/>
</dbReference>
<dbReference type="SUPFAM" id="SSF54928">
    <property type="entry name" value="RNA-binding domain, RBD"/>
    <property type="match status" value="2"/>
</dbReference>
<feature type="region of interest" description="Disordered" evidence="4">
    <location>
        <begin position="361"/>
        <end position="388"/>
    </location>
</feature>
<feature type="compositionally biased region" description="Basic and acidic residues" evidence="4">
    <location>
        <begin position="750"/>
        <end position="767"/>
    </location>
</feature>
<feature type="region of interest" description="Disordered" evidence="4">
    <location>
        <begin position="739"/>
        <end position="850"/>
    </location>
</feature>
<evidence type="ECO:0000256" key="3">
    <source>
        <dbReference type="PROSITE-ProRule" id="PRU00176"/>
    </source>
</evidence>
<evidence type="ECO:0000259" key="5">
    <source>
        <dbReference type="PROSITE" id="PS50102"/>
    </source>
</evidence>